<dbReference type="EMBL" id="BMHF01000006">
    <property type="protein sequence ID" value="GGA36125.1"/>
    <property type="molecule type" value="Genomic_DNA"/>
</dbReference>
<proteinExistence type="predicted"/>
<dbReference type="Proteomes" id="UP000609323">
    <property type="component" value="Unassembled WGS sequence"/>
</dbReference>
<feature type="transmembrane region" description="Helical" evidence="1">
    <location>
        <begin position="37"/>
        <end position="56"/>
    </location>
</feature>
<gene>
    <name evidence="2" type="ORF">GCM10010917_21650</name>
</gene>
<name>A0ABQ1G5H6_9BACL</name>
<protein>
    <submittedName>
        <fullName evidence="2">Uncharacterized protein</fullName>
    </submittedName>
</protein>
<comment type="caution">
    <text evidence="2">The sequence shown here is derived from an EMBL/GenBank/DDBJ whole genome shotgun (WGS) entry which is preliminary data.</text>
</comment>
<evidence type="ECO:0000313" key="3">
    <source>
        <dbReference type="Proteomes" id="UP000609323"/>
    </source>
</evidence>
<evidence type="ECO:0000313" key="2">
    <source>
        <dbReference type="EMBL" id="GGA36125.1"/>
    </source>
</evidence>
<evidence type="ECO:0000256" key="1">
    <source>
        <dbReference type="SAM" id="Phobius"/>
    </source>
</evidence>
<organism evidence="2 3">
    <name type="scientific">Paenibacillus physcomitrellae</name>
    <dbReference type="NCBI Taxonomy" id="1619311"/>
    <lineage>
        <taxon>Bacteria</taxon>
        <taxon>Bacillati</taxon>
        <taxon>Bacillota</taxon>
        <taxon>Bacilli</taxon>
        <taxon>Bacillales</taxon>
        <taxon>Paenibacillaceae</taxon>
        <taxon>Paenibacillus</taxon>
    </lineage>
</organism>
<keyword evidence="1" id="KW-1133">Transmembrane helix</keyword>
<keyword evidence="3" id="KW-1185">Reference proteome</keyword>
<sequence>MPEGPAPIKEQPDKISGSATAPAAAVFFQCFIRFMNGVLPTFIGLVCTTMYTSLLLKNNYIFCRFGQLIKDAENEVN</sequence>
<keyword evidence="1" id="KW-0812">Transmembrane</keyword>
<keyword evidence="1" id="KW-0472">Membrane</keyword>
<reference evidence="3" key="1">
    <citation type="journal article" date="2019" name="Int. J. Syst. Evol. Microbiol.">
        <title>The Global Catalogue of Microorganisms (GCM) 10K type strain sequencing project: providing services to taxonomists for standard genome sequencing and annotation.</title>
        <authorList>
            <consortium name="The Broad Institute Genomics Platform"/>
            <consortium name="The Broad Institute Genome Sequencing Center for Infectious Disease"/>
            <person name="Wu L."/>
            <person name="Ma J."/>
        </authorList>
    </citation>
    <scope>NUCLEOTIDE SEQUENCE [LARGE SCALE GENOMIC DNA]</scope>
    <source>
        <strain evidence="3">CGMCC 1.15044</strain>
    </source>
</reference>
<accession>A0ABQ1G5H6</accession>